<dbReference type="EMBL" id="SSTG01000021">
    <property type="protein sequence ID" value="THG54354.1"/>
    <property type="molecule type" value="Genomic_DNA"/>
</dbReference>
<name>A0AC61S7L9_9BACT</name>
<evidence type="ECO:0000313" key="2">
    <source>
        <dbReference type="Proteomes" id="UP000305401"/>
    </source>
</evidence>
<reference evidence="1" key="1">
    <citation type="submission" date="2019-04" db="EMBL/GenBank/DDBJ databases">
        <title>Microbes associate with the intestines of laboratory mice.</title>
        <authorList>
            <person name="Navarre W."/>
            <person name="Wong E."/>
            <person name="Huang K.C."/>
            <person name="Tropini C."/>
            <person name="Ng K."/>
            <person name="Yu B."/>
        </authorList>
    </citation>
    <scope>NUCLEOTIDE SEQUENCE</scope>
    <source>
        <strain evidence="1">NM86_A22</strain>
    </source>
</reference>
<organism evidence="1 2">
    <name type="scientific">Muribaculum caecicola</name>
    <dbReference type="NCBI Taxonomy" id="3038144"/>
    <lineage>
        <taxon>Bacteria</taxon>
        <taxon>Pseudomonadati</taxon>
        <taxon>Bacteroidota</taxon>
        <taxon>Bacteroidia</taxon>
        <taxon>Bacteroidales</taxon>
        <taxon>Muribaculaceae</taxon>
        <taxon>Muribaculum</taxon>
    </lineage>
</organism>
<accession>A0AC61S7L9</accession>
<evidence type="ECO:0000313" key="1">
    <source>
        <dbReference type="EMBL" id="THG54354.1"/>
    </source>
</evidence>
<protein>
    <submittedName>
        <fullName evidence="1">MerR family transcriptional regulator</fullName>
    </submittedName>
</protein>
<dbReference type="Proteomes" id="UP000305401">
    <property type="component" value="Unassembled WGS sequence"/>
</dbReference>
<gene>
    <name evidence="1" type="ORF">E5990_03040</name>
</gene>
<keyword evidence="2" id="KW-1185">Reference proteome</keyword>
<sequence length="111" mass="13019">MDNIEKKYYKIREVAELTGMAPSALRYWETKFSIIKPKRNDKGSRFYTPDDVEKIKMVQYLVKERGLKIEAAREQIKHNHSGISRHAQAVERLKEIRAQLVAMLNAMNSLR</sequence>
<proteinExistence type="predicted"/>
<comment type="caution">
    <text evidence="1">The sequence shown here is derived from an EMBL/GenBank/DDBJ whole genome shotgun (WGS) entry which is preliminary data.</text>
</comment>